<gene>
    <name evidence="3" type="ORF">BU14_2788s0001</name>
</gene>
<evidence type="ECO:0000259" key="2">
    <source>
        <dbReference type="PROSITE" id="PS50404"/>
    </source>
</evidence>
<evidence type="ECO:0000313" key="3">
    <source>
        <dbReference type="EMBL" id="OSX68444.1"/>
    </source>
</evidence>
<protein>
    <recommendedName>
        <fullName evidence="2">GST N-terminal domain-containing protein</fullName>
    </recommendedName>
</protein>
<dbReference type="SUPFAM" id="SSF47616">
    <property type="entry name" value="GST C-terminal domain-like"/>
    <property type="match status" value="1"/>
</dbReference>
<dbReference type="PANTHER" id="PTHR44051:SF8">
    <property type="entry name" value="GLUTATHIONE S-TRANSFERASE GSTA"/>
    <property type="match status" value="1"/>
</dbReference>
<name>A0A1X6NIK0_PORUM</name>
<dbReference type="AlphaFoldDB" id="A0A1X6NIK0"/>
<dbReference type="SUPFAM" id="SSF52833">
    <property type="entry name" value="Thioredoxin-like"/>
    <property type="match status" value="1"/>
</dbReference>
<reference evidence="3 4" key="1">
    <citation type="submission" date="2017-03" db="EMBL/GenBank/DDBJ databases">
        <title>WGS assembly of Porphyra umbilicalis.</title>
        <authorList>
            <person name="Brawley S.H."/>
            <person name="Blouin N.A."/>
            <person name="Ficko-Blean E."/>
            <person name="Wheeler G.L."/>
            <person name="Lohr M."/>
            <person name="Goodson H.V."/>
            <person name="Jenkins J.W."/>
            <person name="Blaby-Haas C.E."/>
            <person name="Helliwell K.E."/>
            <person name="Chan C."/>
            <person name="Marriage T."/>
            <person name="Bhattacharya D."/>
            <person name="Klein A.S."/>
            <person name="Badis Y."/>
            <person name="Brodie J."/>
            <person name="Cao Y."/>
            <person name="Collen J."/>
            <person name="Dittami S.M."/>
            <person name="Gachon C.M."/>
            <person name="Green B.R."/>
            <person name="Karpowicz S."/>
            <person name="Kim J.W."/>
            <person name="Kudahl U."/>
            <person name="Lin S."/>
            <person name="Michel G."/>
            <person name="Mittag M."/>
            <person name="Olson B.J."/>
            <person name="Pangilinan J."/>
            <person name="Peng Y."/>
            <person name="Qiu H."/>
            <person name="Shu S."/>
            <person name="Singer J.T."/>
            <person name="Smith A.G."/>
            <person name="Sprecher B.N."/>
            <person name="Wagner V."/>
            <person name="Wang W."/>
            <person name="Wang Z.-Y."/>
            <person name="Yan J."/>
            <person name="Yarish C."/>
            <person name="Zoeuner-Riek S."/>
            <person name="Zhuang Y."/>
            <person name="Zou Y."/>
            <person name="Lindquist E.A."/>
            <person name="Grimwood J."/>
            <person name="Barry K."/>
            <person name="Rokhsar D.S."/>
            <person name="Schmutz J."/>
            <person name="Stiller J.W."/>
            <person name="Grossman A.R."/>
            <person name="Prochnik S.E."/>
        </authorList>
    </citation>
    <scope>NUCLEOTIDE SEQUENCE [LARGE SCALE GENOMIC DNA]</scope>
    <source>
        <strain evidence="3">4086291</strain>
    </source>
</reference>
<proteinExistence type="inferred from homology"/>
<evidence type="ECO:0000256" key="1">
    <source>
        <dbReference type="ARBA" id="ARBA00007409"/>
    </source>
</evidence>
<feature type="domain" description="GST N-terminal" evidence="2">
    <location>
        <begin position="8"/>
        <end position="92"/>
    </location>
</feature>
<dbReference type="PROSITE" id="PS50404">
    <property type="entry name" value="GST_NTER"/>
    <property type="match status" value="1"/>
</dbReference>
<accession>A0A1X6NIK0</accession>
<dbReference type="PANTHER" id="PTHR44051">
    <property type="entry name" value="GLUTATHIONE S-TRANSFERASE-RELATED"/>
    <property type="match status" value="1"/>
</dbReference>
<dbReference type="InterPro" id="IPR036249">
    <property type="entry name" value="Thioredoxin-like_sf"/>
</dbReference>
<organism evidence="3 4">
    <name type="scientific">Porphyra umbilicalis</name>
    <name type="common">Purple laver</name>
    <name type="synonym">Red alga</name>
    <dbReference type="NCBI Taxonomy" id="2786"/>
    <lineage>
        <taxon>Eukaryota</taxon>
        <taxon>Rhodophyta</taxon>
        <taxon>Bangiophyceae</taxon>
        <taxon>Bangiales</taxon>
        <taxon>Bangiaceae</taxon>
        <taxon>Porphyra</taxon>
    </lineage>
</organism>
<dbReference type="Gene3D" id="1.20.1050.10">
    <property type="match status" value="1"/>
</dbReference>
<dbReference type="EMBL" id="KV920542">
    <property type="protein sequence ID" value="OSX68444.1"/>
    <property type="molecule type" value="Genomic_DNA"/>
</dbReference>
<dbReference type="InterPro" id="IPR004045">
    <property type="entry name" value="Glutathione_S-Trfase_N"/>
</dbReference>
<dbReference type="Gene3D" id="3.40.30.10">
    <property type="entry name" value="Glutaredoxin"/>
    <property type="match status" value="1"/>
</dbReference>
<evidence type="ECO:0000313" key="4">
    <source>
        <dbReference type="Proteomes" id="UP000218209"/>
    </source>
</evidence>
<dbReference type="InterPro" id="IPR036282">
    <property type="entry name" value="Glutathione-S-Trfase_C_sf"/>
</dbReference>
<keyword evidence="4" id="KW-1185">Reference proteome</keyword>
<sequence>MIVPSPAAVPMLFHMNPTWTSVRIVQLLDELALPSDQVEVRVPTYAALKHDLANVALNPLRRLPILLLPSGAVVLETGAIPQLLLERYDRDHRLMPSARASDDGHAHALMWTYFATSTAYALSSRAYVATVGIPLADRDADALAAVAADWVAAVVAAVGAALANRRPDVLGAAYPAADVLLTFDFALSGWLGVDRADVVGGDDRVGGWLDRLMRRLSFRRAYAAMDTMVPYTAPAAGGL</sequence>
<dbReference type="Proteomes" id="UP000218209">
    <property type="component" value="Unassembled WGS sequence"/>
</dbReference>
<comment type="similarity">
    <text evidence="1">Belongs to the GST superfamily.</text>
</comment>